<dbReference type="Gene3D" id="3.60.40.10">
    <property type="entry name" value="PPM-type phosphatase domain"/>
    <property type="match status" value="1"/>
</dbReference>
<reference evidence="12 13" key="1">
    <citation type="submission" date="2020-04" db="EMBL/GenBank/DDBJ databases">
        <authorList>
            <person name="Laetsch R D."/>
            <person name="Stevens L."/>
            <person name="Kumar S."/>
            <person name="Blaxter L. M."/>
        </authorList>
    </citation>
    <scope>NUCLEOTIDE SEQUENCE [LARGE SCALE GENOMIC DNA]</scope>
</reference>
<dbReference type="InterPro" id="IPR000222">
    <property type="entry name" value="PP2C_BS"/>
</dbReference>
<dbReference type="Pfam" id="PF00481">
    <property type="entry name" value="PP2C"/>
    <property type="match status" value="1"/>
</dbReference>
<dbReference type="FunFam" id="3.60.40.10:FF:000001">
    <property type="entry name" value="protein phosphatase 1B isoform X1"/>
    <property type="match status" value="1"/>
</dbReference>
<evidence type="ECO:0000256" key="8">
    <source>
        <dbReference type="ARBA" id="ARBA00023211"/>
    </source>
</evidence>
<dbReference type="OrthoDB" id="10264738at2759"/>
<feature type="region of interest" description="Disordered" evidence="10">
    <location>
        <begin position="1"/>
        <end position="20"/>
    </location>
</feature>
<keyword evidence="6" id="KW-0460">Magnesium</keyword>
<name>A0A8S1E8A7_9PELO</name>
<keyword evidence="7 9" id="KW-0904">Protein phosphatase</keyword>
<evidence type="ECO:0000256" key="5">
    <source>
        <dbReference type="ARBA" id="ARBA00022801"/>
    </source>
</evidence>
<organism evidence="12 13">
    <name type="scientific">Caenorhabditis bovis</name>
    <dbReference type="NCBI Taxonomy" id="2654633"/>
    <lineage>
        <taxon>Eukaryota</taxon>
        <taxon>Metazoa</taxon>
        <taxon>Ecdysozoa</taxon>
        <taxon>Nematoda</taxon>
        <taxon>Chromadorea</taxon>
        <taxon>Rhabditida</taxon>
        <taxon>Rhabditina</taxon>
        <taxon>Rhabditomorpha</taxon>
        <taxon>Rhabditoidea</taxon>
        <taxon>Rhabditidae</taxon>
        <taxon>Peloderinae</taxon>
        <taxon>Caenorhabditis</taxon>
    </lineage>
</organism>
<comment type="cofactor">
    <cofactor evidence="1">
        <name>Mn(2+)</name>
        <dbReference type="ChEBI" id="CHEBI:29035"/>
    </cofactor>
</comment>
<evidence type="ECO:0000256" key="3">
    <source>
        <dbReference type="ARBA" id="ARBA00006702"/>
    </source>
</evidence>
<dbReference type="InterPro" id="IPR036457">
    <property type="entry name" value="PPM-type-like_dom_sf"/>
</dbReference>
<dbReference type="InterPro" id="IPR001932">
    <property type="entry name" value="PPM-type_phosphatase-like_dom"/>
</dbReference>
<evidence type="ECO:0000313" key="13">
    <source>
        <dbReference type="Proteomes" id="UP000494206"/>
    </source>
</evidence>
<dbReference type="InterPro" id="IPR015655">
    <property type="entry name" value="PP2C"/>
</dbReference>
<sequence length="378" mass="42024">MGAFLDKPKTEKTNLSGEGNGISYGMSSMQGWRMNMEDAHIAETAMSQDPPYKNWSFFAVFDGHAGPEVAAKASNQLLQYLIDTKEFKEMTKALKKSDGVLTPECLDFIVKGIRTGFLNFDECTKNTTDCSNSGSTAVCAIITPSHTIIGNLGDSRAVLSSKNTGVFGTTDHKPYHDKEKQRIVGAGGQVMIQRINGTLAVSRAFGDYQYKDHPLLPAHHQLVSPEPDTYIRPRCDDTDEFLVLACDGVYDVMENDELAQFVRGRLAVHTDLTQVCNDVLDECLAKGSRDNMTVVIVKFPAAPTIDATRQELETRWTNDVNELIQEYVENMMSSENFDNDDLVNTQLIIQDIQANERYQPLAGIPTHSLRTLITKVRI</sequence>
<evidence type="ECO:0000259" key="11">
    <source>
        <dbReference type="PROSITE" id="PS51746"/>
    </source>
</evidence>
<comment type="cofactor">
    <cofactor evidence="2">
        <name>Mg(2+)</name>
        <dbReference type="ChEBI" id="CHEBI:18420"/>
    </cofactor>
</comment>
<protein>
    <recommendedName>
        <fullName evidence="11">PPM-type phosphatase domain-containing protein</fullName>
    </recommendedName>
</protein>
<dbReference type="Proteomes" id="UP000494206">
    <property type="component" value="Unassembled WGS sequence"/>
</dbReference>
<dbReference type="GO" id="GO:0004722">
    <property type="term" value="F:protein serine/threonine phosphatase activity"/>
    <property type="evidence" value="ECO:0007669"/>
    <property type="project" value="InterPro"/>
</dbReference>
<keyword evidence="5 9" id="KW-0378">Hydrolase</keyword>
<feature type="compositionally biased region" description="Basic and acidic residues" evidence="10">
    <location>
        <begin position="1"/>
        <end position="12"/>
    </location>
</feature>
<dbReference type="CDD" id="cd00143">
    <property type="entry name" value="PP2Cc"/>
    <property type="match status" value="1"/>
</dbReference>
<evidence type="ECO:0000256" key="1">
    <source>
        <dbReference type="ARBA" id="ARBA00001936"/>
    </source>
</evidence>
<dbReference type="EMBL" id="CADEPM010000001">
    <property type="protein sequence ID" value="CAB3396864.1"/>
    <property type="molecule type" value="Genomic_DNA"/>
</dbReference>
<keyword evidence="13" id="KW-1185">Reference proteome</keyword>
<keyword evidence="4" id="KW-0479">Metal-binding</keyword>
<evidence type="ECO:0000256" key="9">
    <source>
        <dbReference type="RuleBase" id="RU003465"/>
    </source>
</evidence>
<proteinExistence type="inferred from homology"/>
<evidence type="ECO:0000256" key="10">
    <source>
        <dbReference type="SAM" id="MobiDB-lite"/>
    </source>
</evidence>
<feature type="domain" description="PPM-type phosphatase" evidence="11">
    <location>
        <begin position="23"/>
        <end position="299"/>
    </location>
</feature>
<dbReference type="SMART" id="SM00332">
    <property type="entry name" value="PP2Cc"/>
    <property type="match status" value="1"/>
</dbReference>
<dbReference type="PROSITE" id="PS51746">
    <property type="entry name" value="PPM_2"/>
    <property type="match status" value="1"/>
</dbReference>
<gene>
    <name evidence="12" type="ORF">CBOVIS_LOCUS362</name>
</gene>
<evidence type="ECO:0000256" key="7">
    <source>
        <dbReference type="ARBA" id="ARBA00022912"/>
    </source>
</evidence>
<comment type="caution">
    <text evidence="12">The sequence shown here is derived from an EMBL/GenBank/DDBJ whole genome shotgun (WGS) entry which is preliminary data.</text>
</comment>
<comment type="similarity">
    <text evidence="3 9">Belongs to the PP2C family.</text>
</comment>
<evidence type="ECO:0000313" key="12">
    <source>
        <dbReference type="EMBL" id="CAB3396864.1"/>
    </source>
</evidence>
<evidence type="ECO:0000256" key="4">
    <source>
        <dbReference type="ARBA" id="ARBA00022723"/>
    </source>
</evidence>
<dbReference type="PROSITE" id="PS01032">
    <property type="entry name" value="PPM_1"/>
    <property type="match status" value="1"/>
</dbReference>
<keyword evidence="8" id="KW-0464">Manganese</keyword>
<accession>A0A8S1E8A7</accession>
<dbReference type="AlphaFoldDB" id="A0A8S1E8A7"/>
<dbReference type="GO" id="GO:0046872">
    <property type="term" value="F:metal ion binding"/>
    <property type="evidence" value="ECO:0007669"/>
    <property type="project" value="UniProtKB-KW"/>
</dbReference>
<dbReference type="SUPFAM" id="SSF81606">
    <property type="entry name" value="PP2C-like"/>
    <property type="match status" value="1"/>
</dbReference>
<evidence type="ECO:0000256" key="6">
    <source>
        <dbReference type="ARBA" id="ARBA00022842"/>
    </source>
</evidence>
<evidence type="ECO:0000256" key="2">
    <source>
        <dbReference type="ARBA" id="ARBA00001946"/>
    </source>
</evidence>
<dbReference type="PANTHER" id="PTHR47992">
    <property type="entry name" value="PROTEIN PHOSPHATASE"/>
    <property type="match status" value="1"/>
</dbReference>